<keyword evidence="3" id="KW-1185">Reference proteome</keyword>
<reference evidence="2" key="1">
    <citation type="submission" date="2023-06" db="EMBL/GenBank/DDBJ databases">
        <title>Survivors Of The Sea: Transcriptome response of Skeletonema marinoi to long-term dormancy.</title>
        <authorList>
            <person name="Pinder M.I.M."/>
            <person name="Kourtchenko O."/>
            <person name="Robertson E.K."/>
            <person name="Larsson T."/>
            <person name="Maumus F."/>
            <person name="Osuna-Cruz C.M."/>
            <person name="Vancaester E."/>
            <person name="Stenow R."/>
            <person name="Vandepoele K."/>
            <person name="Ploug H."/>
            <person name="Bruchert V."/>
            <person name="Godhe A."/>
            <person name="Topel M."/>
        </authorList>
    </citation>
    <scope>NUCLEOTIDE SEQUENCE</scope>
    <source>
        <strain evidence="2">R05AC</strain>
    </source>
</reference>
<organism evidence="2 3">
    <name type="scientific">Skeletonema marinoi</name>
    <dbReference type="NCBI Taxonomy" id="267567"/>
    <lineage>
        <taxon>Eukaryota</taxon>
        <taxon>Sar</taxon>
        <taxon>Stramenopiles</taxon>
        <taxon>Ochrophyta</taxon>
        <taxon>Bacillariophyta</taxon>
        <taxon>Coscinodiscophyceae</taxon>
        <taxon>Thalassiosirophycidae</taxon>
        <taxon>Thalassiosirales</taxon>
        <taxon>Skeletonemataceae</taxon>
        <taxon>Skeletonema</taxon>
        <taxon>Skeletonema marinoi-dohrnii complex</taxon>
    </lineage>
</organism>
<evidence type="ECO:0000256" key="1">
    <source>
        <dbReference type="SAM" id="MobiDB-lite"/>
    </source>
</evidence>
<gene>
    <name evidence="2" type="ORF">QTG54_003673</name>
</gene>
<dbReference type="AlphaFoldDB" id="A0AAD8YFT0"/>
<dbReference type="EMBL" id="JATAAI010000005">
    <property type="protein sequence ID" value="KAK1745749.1"/>
    <property type="molecule type" value="Genomic_DNA"/>
</dbReference>
<sequence length="725" mass="81002">MGLFNAIDEFFTGPAAEVEMMSASEQREQAQRLNELQDEEETFGLTEKSSANIRQLSSSSNSCSGNASNDSGGSVKLLLSLIGGFVAIYLTYEYGVGNGVKISSSDGGINHPAILPTDTSTNLDAVPTTFTKEILHDTRQAATEFIDLLHNYYGGENKAKAMLVESWQAHWNLEKDAILSYNDGVDDRNNDDNDDDDSVNNPGERSLGKKKGVKKAKNILNNPDNMTPEELSQHHHHKKERTTKLVTTMARALLNPEQTKFTIGTIGSSVAAGHDNCHYDSYESQLERTLTPIFNAAKMDLQVQNAGEGGGCGDSHKNQVFCVAQNLSPDVDIIHYSWTYFEKGGAEEQREQLVRWAQHMPRRPMVHHLVARGKANTCEADSAENVALDRTYALYGYNAFCIQTGLYFGGHDYDTEIANDQNRFGWQNHGDGYHNTTRYGEALPDDDPRKESLGVVYRNWHPGPLGFQIASDAFAYVYISGLLLALDIIEEDMESDENVFERWFDTSAGRRVLDVEEEDRHVGQRQLLQLPPLEKMPDPQFCDPLYCNTPHPPRCLNYELPTFGPAGISVNSVTDNWSLWHEPNKWNYMVGKVDIAIFKKKNDPEWFEKCTHLDACGGMTTSGKGTGKIVYDLPVEQMTAGLVVICVCCGKKISESMVLNNDNLVFKLNDRVLDKKDMDLYPADKCVRLLKGFEEDGYEKEEKMLLSVEVLGGETEVKISHVIVL</sequence>
<evidence type="ECO:0000313" key="2">
    <source>
        <dbReference type="EMBL" id="KAK1745749.1"/>
    </source>
</evidence>
<evidence type="ECO:0000313" key="3">
    <source>
        <dbReference type="Proteomes" id="UP001224775"/>
    </source>
</evidence>
<protein>
    <submittedName>
        <fullName evidence="2">Uncharacterized protein</fullName>
    </submittedName>
</protein>
<feature type="region of interest" description="Disordered" evidence="1">
    <location>
        <begin position="184"/>
        <end position="240"/>
    </location>
</feature>
<comment type="caution">
    <text evidence="2">The sequence shown here is derived from an EMBL/GenBank/DDBJ whole genome shotgun (WGS) entry which is preliminary data.</text>
</comment>
<proteinExistence type="predicted"/>
<name>A0AAD8YFT0_9STRA</name>
<feature type="compositionally biased region" description="Basic residues" evidence="1">
    <location>
        <begin position="208"/>
        <end position="217"/>
    </location>
</feature>
<accession>A0AAD8YFT0</accession>
<dbReference type="Proteomes" id="UP001224775">
    <property type="component" value="Unassembled WGS sequence"/>
</dbReference>